<evidence type="ECO:0000313" key="1">
    <source>
        <dbReference type="EMBL" id="MFH8586061.1"/>
    </source>
</evidence>
<gene>
    <name evidence="1" type="ORF">ACH4GP_16865</name>
</gene>
<dbReference type="EMBL" id="JBIRGH010000009">
    <property type="protein sequence ID" value="MFH8586061.1"/>
    <property type="molecule type" value="Genomic_DNA"/>
</dbReference>
<dbReference type="Pfam" id="PF19691">
    <property type="entry name" value="DUF6192"/>
    <property type="match status" value="1"/>
</dbReference>
<reference evidence="1 2" key="1">
    <citation type="submission" date="2024-10" db="EMBL/GenBank/DDBJ databases">
        <title>The Natural Products Discovery Center: Release of the First 8490 Sequenced Strains for Exploring Actinobacteria Biosynthetic Diversity.</title>
        <authorList>
            <person name="Kalkreuter E."/>
            <person name="Kautsar S.A."/>
            <person name="Yang D."/>
            <person name="Bader C.D."/>
            <person name="Teijaro C.N."/>
            <person name="Fluegel L."/>
            <person name="Davis C.M."/>
            <person name="Simpson J.R."/>
            <person name="Lauterbach L."/>
            <person name="Steele A.D."/>
            <person name="Gui C."/>
            <person name="Meng S."/>
            <person name="Li G."/>
            <person name="Viehrig K."/>
            <person name="Ye F."/>
            <person name="Su P."/>
            <person name="Kiefer A.F."/>
            <person name="Nichols A."/>
            <person name="Cepeda A.J."/>
            <person name="Yan W."/>
            <person name="Fan B."/>
            <person name="Jiang Y."/>
            <person name="Adhikari A."/>
            <person name="Zheng C.-J."/>
            <person name="Schuster L."/>
            <person name="Cowan T.M."/>
            <person name="Smanski M.J."/>
            <person name="Chevrette M.G."/>
            <person name="De Carvalho L.P.S."/>
            <person name="Shen B."/>
        </authorList>
    </citation>
    <scope>NUCLEOTIDE SEQUENCE [LARGE SCALE GENOMIC DNA]</scope>
    <source>
        <strain evidence="1 2">NPDC018013</strain>
    </source>
</reference>
<sequence length="306" mass="34904">MTLPAGYTKAEWASVVRKGRKLVKQKASIQFALGDLVIDALVGHPRGHGEVGQVIEILAHQIGVNVGTLRRYYEIAMQWPEEKRRPDVCYTVHEELAFVRSRYILIRKDPYDPFSKENRWTVNEAQRVGRRAPGTPTNREERLAKTRRLLHSDEDAAEAVKEMITRPEVRSRVVADPRARHLIREAQYEHWQEVDRELEAEAELAPAEDAEEVEEAVEAAAPGVSYQEAPLEILRLFGSFASFFVALQRIIPQIHSQDYTEETKAAVLDNVHKARMLLDWCESAITTGRTDMDKALARLLEDEEGE</sequence>
<accession>A0ABW7REV4</accession>
<comment type="caution">
    <text evidence="1">The sequence shown here is derived from an EMBL/GenBank/DDBJ whole genome shotgun (WGS) entry which is preliminary data.</text>
</comment>
<name>A0ABW7REV4_9ACTN</name>
<dbReference type="RefSeq" id="WP_397673267.1">
    <property type="nucleotide sequence ID" value="NZ_JBIRGH010000009.1"/>
</dbReference>
<organism evidence="1 2">
    <name type="scientific">Streptomyces celluloflavus</name>
    <dbReference type="NCBI Taxonomy" id="58344"/>
    <lineage>
        <taxon>Bacteria</taxon>
        <taxon>Bacillati</taxon>
        <taxon>Actinomycetota</taxon>
        <taxon>Actinomycetes</taxon>
        <taxon>Kitasatosporales</taxon>
        <taxon>Streptomycetaceae</taxon>
        <taxon>Streptomyces</taxon>
    </lineage>
</organism>
<dbReference type="InterPro" id="IPR045683">
    <property type="entry name" value="DUF6192"/>
</dbReference>
<protein>
    <submittedName>
        <fullName evidence="1">DUF6192 family protein</fullName>
    </submittedName>
</protein>
<proteinExistence type="predicted"/>
<dbReference type="Proteomes" id="UP001610990">
    <property type="component" value="Unassembled WGS sequence"/>
</dbReference>
<evidence type="ECO:0000313" key="2">
    <source>
        <dbReference type="Proteomes" id="UP001610990"/>
    </source>
</evidence>
<keyword evidence="2" id="KW-1185">Reference proteome</keyword>